<evidence type="ECO:0000256" key="1">
    <source>
        <dbReference type="ARBA" id="ARBA00004241"/>
    </source>
</evidence>
<dbReference type="NCBIfam" id="NF041002">
    <property type="entry name" value="pilin_ComGF"/>
    <property type="match status" value="1"/>
</dbReference>
<dbReference type="Pfam" id="PF15980">
    <property type="entry name" value="ComGF"/>
    <property type="match status" value="1"/>
</dbReference>
<comment type="subcellular location">
    <subcellularLocation>
        <location evidence="1">Cell surface</location>
    </subcellularLocation>
</comment>
<dbReference type="InterPro" id="IPR012902">
    <property type="entry name" value="N_methyl_site"/>
</dbReference>
<dbReference type="InterPro" id="IPR016977">
    <property type="entry name" value="ComGF"/>
</dbReference>
<evidence type="ECO:0000313" key="4">
    <source>
        <dbReference type="EMBL" id="MDT2810330.1"/>
    </source>
</evidence>
<dbReference type="GO" id="GO:0030420">
    <property type="term" value="P:establishment of competence for transformation"/>
    <property type="evidence" value="ECO:0007669"/>
    <property type="project" value="UniProtKB-KW"/>
</dbReference>
<accession>A0AAW8TZN9</accession>
<proteinExistence type="predicted"/>
<dbReference type="GO" id="GO:0009986">
    <property type="term" value="C:cell surface"/>
    <property type="evidence" value="ECO:0007669"/>
    <property type="project" value="UniProtKB-SubCell"/>
</dbReference>
<sequence>MMWPSTGCPKAFTLIECLVALGVLALSVVLISPIMETSQTLSTKLAQYGDQELEVALIQLEYELSELDFAEVQGNTVIFYDETGRKAEFKVVNQTFIKRLNSGYHPLLTKVKKMVVEKQESSILLTFTFLDGRVRCGKIQLPST</sequence>
<evidence type="ECO:0000256" key="2">
    <source>
        <dbReference type="ARBA" id="ARBA00023287"/>
    </source>
</evidence>
<name>A0AAW8TZN9_9ENTE</name>
<dbReference type="NCBIfam" id="TIGR02532">
    <property type="entry name" value="IV_pilin_GFxxxE"/>
    <property type="match status" value="1"/>
</dbReference>
<dbReference type="AlphaFoldDB" id="A0AAW8TZN9"/>
<dbReference type="RefSeq" id="WP_161999048.1">
    <property type="nucleotide sequence ID" value="NZ_JAQESC010000003.1"/>
</dbReference>
<evidence type="ECO:0000256" key="3">
    <source>
        <dbReference type="SAM" id="Phobius"/>
    </source>
</evidence>
<evidence type="ECO:0000313" key="5">
    <source>
        <dbReference type="Proteomes" id="UP001256711"/>
    </source>
</evidence>
<gene>
    <name evidence="4" type="primary">comGF</name>
    <name evidence="4" type="ORF">P7H43_07530</name>
</gene>
<protein>
    <submittedName>
        <fullName evidence="4">Competence type IV pilus minor pilin ComGF</fullName>
    </submittedName>
</protein>
<keyword evidence="3" id="KW-0472">Membrane</keyword>
<feature type="transmembrane region" description="Helical" evidence="3">
    <location>
        <begin position="12"/>
        <end position="35"/>
    </location>
</feature>
<comment type="caution">
    <text evidence="4">The sequence shown here is derived from an EMBL/GenBank/DDBJ whole genome shotgun (WGS) entry which is preliminary data.</text>
</comment>
<keyword evidence="3" id="KW-1133">Transmembrane helix</keyword>
<keyword evidence="3" id="KW-0812">Transmembrane</keyword>
<dbReference type="Proteomes" id="UP001256711">
    <property type="component" value="Unassembled WGS sequence"/>
</dbReference>
<keyword evidence="2" id="KW-0178">Competence</keyword>
<organism evidence="4 5">
    <name type="scientific">Enterococcus asini</name>
    <dbReference type="NCBI Taxonomy" id="57732"/>
    <lineage>
        <taxon>Bacteria</taxon>
        <taxon>Bacillati</taxon>
        <taxon>Bacillota</taxon>
        <taxon>Bacilli</taxon>
        <taxon>Lactobacillales</taxon>
        <taxon>Enterococcaceae</taxon>
        <taxon>Enterococcus</taxon>
    </lineage>
</organism>
<dbReference type="EMBL" id="JARQBJ010000003">
    <property type="protein sequence ID" value="MDT2810330.1"/>
    <property type="molecule type" value="Genomic_DNA"/>
</dbReference>
<reference evidence="4" key="1">
    <citation type="submission" date="2023-03" db="EMBL/GenBank/DDBJ databases">
        <authorList>
            <person name="Shen W."/>
            <person name="Cai J."/>
        </authorList>
    </citation>
    <scope>NUCLEOTIDE SEQUENCE</scope>
    <source>
        <strain evidence="4">B226-2</strain>
    </source>
</reference>